<dbReference type="RefSeq" id="WP_343879463.1">
    <property type="nucleotide sequence ID" value="NZ_BAAAFO010000001.1"/>
</dbReference>
<dbReference type="InterPro" id="IPR036291">
    <property type="entry name" value="NAD(P)-bd_dom_sf"/>
</dbReference>
<feature type="domain" description="Gfo/Idh/MocA-like oxidoreductase N-terminal" evidence="3">
    <location>
        <begin position="13"/>
        <end position="121"/>
    </location>
</feature>
<organism evidence="5 6">
    <name type="scientific">Rhodanobacter caeni</name>
    <dbReference type="NCBI Taxonomy" id="657654"/>
    <lineage>
        <taxon>Bacteria</taxon>
        <taxon>Pseudomonadati</taxon>
        <taxon>Pseudomonadota</taxon>
        <taxon>Gammaproteobacteria</taxon>
        <taxon>Lysobacterales</taxon>
        <taxon>Rhodanobacteraceae</taxon>
        <taxon>Rhodanobacter</taxon>
    </lineage>
</organism>
<accession>A0ABP3DV69</accession>
<dbReference type="InterPro" id="IPR000683">
    <property type="entry name" value="Gfo/Idh/MocA-like_OxRdtase_N"/>
</dbReference>
<name>A0ABP3DV69_9GAMM</name>
<dbReference type="Gene3D" id="3.40.50.720">
    <property type="entry name" value="NAD(P)-binding Rossmann-like Domain"/>
    <property type="match status" value="1"/>
</dbReference>
<evidence type="ECO:0000313" key="5">
    <source>
        <dbReference type="EMBL" id="GAA0240724.1"/>
    </source>
</evidence>
<proteinExistence type="inferred from homology"/>
<feature type="domain" description="Gfo/Idh/MocA-like oxidoreductase C-terminal" evidence="4">
    <location>
        <begin position="137"/>
        <end position="351"/>
    </location>
</feature>
<dbReference type="SUPFAM" id="SSF51735">
    <property type="entry name" value="NAD(P)-binding Rossmann-fold domains"/>
    <property type="match status" value="1"/>
</dbReference>
<evidence type="ECO:0000259" key="4">
    <source>
        <dbReference type="Pfam" id="PF02894"/>
    </source>
</evidence>
<dbReference type="Proteomes" id="UP001500657">
    <property type="component" value="Unassembled WGS sequence"/>
</dbReference>
<protein>
    <submittedName>
        <fullName evidence="5">Gfo/Idh/MocA family oxidoreductase</fullName>
    </submittedName>
</protein>
<evidence type="ECO:0000259" key="3">
    <source>
        <dbReference type="Pfam" id="PF01408"/>
    </source>
</evidence>
<evidence type="ECO:0000313" key="6">
    <source>
        <dbReference type="Proteomes" id="UP001500657"/>
    </source>
</evidence>
<dbReference type="EMBL" id="BAAAFO010000001">
    <property type="protein sequence ID" value="GAA0240724.1"/>
    <property type="molecule type" value="Genomic_DNA"/>
</dbReference>
<dbReference type="InterPro" id="IPR051317">
    <property type="entry name" value="Gfo/Idh/MocA_oxidoreduct"/>
</dbReference>
<sequence length="352" mass="39225">MAENKRPIVTGLCAFGMSGRMFQAPFLHAMDEFSLHAVVERHTKRVASTYPDIRSYDSIETMLADPAIELVVVNTPNVDHFDHVRMALLAGKHVVVEKPFSVTSAQAAEMVELAARQQRKLVAFQNRRWDSDFLAVREVVEKGLLGQLIEAEFHYDRYEKNLSAKAHKEVAHPGTGVIYDLGPHLIDQAICLFGKPDSVFAVLQTHRPGSVVNDYFDLTLLYGTFTVRLKSSLLALEPVPAFVLHGTEGSFLKSRADVQADMLDQGISPNVADWGREPEAEYGILHTRTQGKDERRRYPSPAGRYQSFFDGVYRHLREGAPAPVALADTLINVRIIEAALQSSRTQSVVALD</sequence>
<dbReference type="Pfam" id="PF01408">
    <property type="entry name" value="GFO_IDH_MocA"/>
    <property type="match status" value="1"/>
</dbReference>
<dbReference type="PANTHER" id="PTHR43708:SF5">
    <property type="entry name" value="CONSERVED EXPRESSED OXIDOREDUCTASE (EUROFUNG)-RELATED"/>
    <property type="match status" value="1"/>
</dbReference>
<comment type="similarity">
    <text evidence="1">Belongs to the Gfo/Idh/MocA family.</text>
</comment>
<keyword evidence="6" id="KW-1185">Reference proteome</keyword>
<dbReference type="InterPro" id="IPR004104">
    <property type="entry name" value="Gfo/Idh/MocA-like_OxRdtase_C"/>
</dbReference>
<dbReference type="Gene3D" id="3.30.360.10">
    <property type="entry name" value="Dihydrodipicolinate Reductase, domain 2"/>
    <property type="match status" value="1"/>
</dbReference>
<dbReference type="PANTHER" id="PTHR43708">
    <property type="entry name" value="CONSERVED EXPRESSED OXIDOREDUCTASE (EUROFUNG)"/>
    <property type="match status" value="1"/>
</dbReference>
<comment type="caution">
    <text evidence="5">The sequence shown here is derived from an EMBL/GenBank/DDBJ whole genome shotgun (WGS) entry which is preliminary data.</text>
</comment>
<dbReference type="Pfam" id="PF02894">
    <property type="entry name" value="GFO_IDH_MocA_C"/>
    <property type="match status" value="1"/>
</dbReference>
<evidence type="ECO:0000256" key="1">
    <source>
        <dbReference type="ARBA" id="ARBA00010928"/>
    </source>
</evidence>
<evidence type="ECO:0000256" key="2">
    <source>
        <dbReference type="ARBA" id="ARBA00023002"/>
    </source>
</evidence>
<keyword evidence="2" id="KW-0560">Oxidoreductase</keyword>
<gene>
    <name evidence="5" type="ORF">GCM10009126_02940</name>
</gene>
<reference evidence="6" key="1">
    <citation type="journal article" date="2019" name="Int. J. Syst. Evol. Microbiol.">
        <title>The Global Catalogue of Microorganisms (GCM) 10K type strain sequencing project: providing services to taxonomists for standard genome sequencing and annotation.</title>
        <authorList>
            <consortium name="The Broad Institute Genomics Platform"/>
            <consortium name="The Broad Institute Genome Sequencing Center for Infectious Disease"/>
            <person name="Wu L."/>
            <person name="Ma J."/>
        </authorList>
    </citation>
    <scope>NUCLEOTIDE SEQUENCE [LARGE SCALE GENOMIC DNA]</scope>
    <source>
        <strain evidence="6">JCM 16242</strain>
    </source>
</reference>